<keyword evidence="11" id="KW-1185">Reference proteome</keyword>
<feature type="domain" description="Dihydroneopterin aldolase/epimerase" evidence="9">
    <location>
        <begin position="4"/>
        <end position="114"/>
    </location>
</feature>
<comment type="catalytic activity">
    <reaction evidence="1">
        <text>7,8-dihydroneopterin = 7,8-dihydromonapterin</text>
        <dbReference type="Rhea" id="RHEA:45328"/>
        <dbReference type="ChEBI" id="CHEBI:17001"/>
        <dbReference type="ChEBI" id="CHEBI:71175"/>
        <dbReference type="EC" id="5.1.99.8"/>
    </reaction>
</comment>
<protein>
    <recommendedName>
        <fullName evidence="8">7,8-dihydroneopterin aldolase</fullName>
        <ecNumber evidence="8">4.1.2.25</ecNumber>
    </recommendedName>
</protein>
<comment type="caution">
    <text evidence="10">The sequence shown here is derived from an EMBL/GenBank/DDBJ whole genome shotgun (WGS) entry which is preliminary data.</text>
</comment>
<dbReference type="Gene3D" id="3.30.1130.10">
    <property type="match status" value="1"/>
</dbReference>
<evidence type="ECO:0000256" key="2">
    <source>
        <dbReference type="ARBA" id="ARBA00001353"/>
    </source>
</evidence>
<dbReference type="Proteomes" id="UP000283255">
    <property type="component" value="Unassembled WGS sequence"/>
</dbReference>
<dbReference type="PANTHER" id="PTHR42844:SF1">
    <property type="entry name" value="DIHYDRONEOPTERIN ALDOLASE 1-RELATED"/>
    <property type="match status" value="1"/>
</dbReference>
<evidence type="ECO:0000256" key="7">
    <source>
        <dbReference type="ARBA" id="ARBA00023239"/>
    </source>
</evidence>
<dbReference type="PANTHER" id="PTHR42844">
    <property type="entry name" value="DIHYDRONEOPTERIN ALDOLASE 1-RELATED"/>
    <property type="match status" value="1"/>
</dbReference>
<dbReference type="FunFam" id="3.30.1130.10:FF:000002">
    <property type="entry name" value="7,8-dihydroneopterin aldolase"/>
    <property type="match status" value="1"/>
</dbReference>
<dbReference type="GO" id="GO:0046654">
    <property type="term" value="P:tetrahydrofolate biosynthetic process"/>
    <property type="evidence" value="ECO:0007669"/>
    <property type="project" value="UniProtKB-UniRule"/>
</dbReference>
<reference evidence="10 11" key="2">
    <citation type="submission" date="2019-01" db="EMBL/GenBank/DDBJ databases">
        <title>Motilimonas pumilus sp. nov., isolated from the gut of sea cucumber (Apostichopus japonicus).</title>
        <authorList>
            <person name="Wang F.-Q."/>
            <person name="Ren L.-H."/>
            <person name="Lin Y.-W."/>
            <person name="Sun G.-H."/>
            <person name="Du Z.-J."/>
            <person name="Zhao J.-X."/>
            <person name="Liu X.-J."/>
            <person name="Liu L.-J."/>
        </authorList>
    </citation>
    <scope>NUCLEOTIDE SEQUENCE [LARGE SCALE GENOMIC DNA]</scope>
    <source>
        <strain evidence="10 11">PLHSC7-2</strain>
    </source>
</reference>
<keyword evidence="7 8" id="KW-0456">Lyase</keyword>
<sequence length="117" mass="12992">MDRVFIHSLEVLCTIGVYEWEKTIKQKLVFDLELAFDNRPAASSDDIHLALDYAVLSQRVCEFANNNTFELIETMAERAAAMILTEFNVAGVELTLSKPGAVPMAANVGVKIVRGQF</sequence>
<dbReference type="GO" id="GO:0004150">
    <property type="term" value="F:dihydroneopterin aldolase activity"/>
    <property type="evidence" value="ECO:0007669"/>
    <property type="project" value="UniProtKB-UniRule"/>
</dbReference>
<comment type="pathway">
    <text evidence="3 8">Cofactor biosynthesis; tetrahydrofolate biosynthesis; 2-amino-4-hydroxy-6-hydroxymethyl-7,8-dihydropteridine diphosphate from 7,8-dihydroneopterin triphosphate: step 3/4.</text>
</comment>
<dbReference type="Pfam" id="PF02152">
    <property type="entry name" value="FolB"/>
    <property type="match status" value="1"/>
</dbReference>
<name>A0A418YAY6_9GAMM</name>
<evidence type="ECO:0000256" key="6">
    <source>
        <dbReference type="ARBA" id="ARBA00023235"/>
    </source>
</evidence>
<evidence type="ECO:0000256" key="3">
    <source>
        <dbReference type="ARBA" id="ARBA00005013"/>
    </source>
</evidence>
<evidence type="ECO:0000259" key="9">
    <source>
        <dbReference type="SMART" id="SM00905"/>
    </source>
</evidence>
<proteinExistence type="inferred from homology"/>
<dbReference type="UniPathway" id="UPA00077">
    <property type="reaction ID" value="UER00154"/>
</dbReference>
<dbReference type="EC" id="4.1.2.25" evidence="8"/>
<dbReference type="RefSeq" id="WP_119912026.1">
    <property type="nucleotide sequence ID" value="NZ_QZCH01000029.1"/>
</dbReference>
<evidence type="ECO:0000313" key="11">
    <source>
        <dbReference type="Proteomes" id="UP000283255"/>
    </source>
</evidence>
<evidence type="ECO:0000256" key="1">
    <source>
        <dbReference type="ARBA" id="ARBA00000693"/>
    </source>
</evidence>
<dbReference type="OrthoDB" id="9810587at2"/>
<dbReference type="InterPro" id="IPR006157">
    <property type="entry name" value="FolB_dom"/>
</dbReference>
<dbReference type="SMART" id="SM00905">
    <property type="entry name" value="FolB"/>
    <property type="match status" value="1"/>
</dbReference>
<dbReference type="InterPro" id="IPR006156">
    <property type="entry name" value="Dihydroneopterin_aldolase"/>
</dbReference>
<dbReference type="CDD" id="cd00534">
    <property type="entry name" value="DHNA_DHNTPE"/>
    <property type="match status" value="1"/>
</dbReference>
<comment type="function">
    <text evidence="8">Catalyzes the conversion of 7,8-dihydroneopterin to 6-hydroxymethyl-7,8-dihydropterin.</text>
</comment>
<organism evidence="10 11">
    <name type="scientific">Motilimonas pumila</name>
    <dbReference type="NCBI Taxonomy" id="2303987"/>
    <lineage>
        <taxon>Bacteria</taxon>
        <taxon>Pseudomonadati</taxon>
        <taxon>Pseudomonadota</taxon>
        <taxon>Gammaproteobacteria</taxon>
        <taxon>Alteromonadales</taxon>
        <taxon>Alteromonadales genera incertae sedis</taxon>
        <taxon>Motilimonas</taxon>
    </lineage>
</organism>
<reference evidence="10 11" key="1">
    <citation type="submission" date="2018-09" db="EMBL/GenBank/DDBJ databases">
        <authorList>
            <person name="Wang F."/>
        </authorList>
    </citation>
    <scope>NUCLEOTIDE SEQUENCE [LARGE SCALE GENOMIC DNA]</scope>
    <source>
        <strain evidence="10 11">PLHSC7-2</strain>
    </source>
</reference>
<dbReference type="NCBIfam" id="TIGR00526">
    <property type="entry name" value="folB_dom"/>
    <property type="match status" value="1"/>
</dbReference>
<dbReference type="NCBIfam" id="TIGR00525">
    <property type="entry name" value="folB"/>
    <property type="match status" value="1"/>
</dbReference>
<dbReference type="GO" id="GO:0005737">
    <property type="term" value="C:cytoplasm"/>
    <property type="evidence" value="ECO:0007669"/>
    <property type="project" value="TreeGrafter"/>
</dbReference>
<dbReference type="AlphaFoldDB" id="A0A418YAY6"/>
<evidence type="ECO:0000256" key="4">
    <source>
        <dbReference type="ARBA" id="ARBA00005708"/>
    </source>
</evidence>
<dbReference type="SUPFAM" id="SSF55620">
    <property type="entry name" value="Tetrahydrobiopterin biosynthesis enzymes-like"/>
    <property type="match status" value="1"/>
</dbReference>
<comment type="catalytic activity">
    <reaction evidence="2 8">
        <text>7,8-dihydroneopterin = 6-hydroxymethyl-7,8-dihydropterin + glycolaldehyde</text>
        <dbReference type="Rhea" id="RHEA:10540"/>
        <dbReference type="ChEBI" id="CHEBI:17001"/>
        <dbReference type="ChEBI" id="CHEBI:17071"/>
        <dbReference type="ChEBI" id="CHEBI:44841"/>
        <dbReference type="EC" id="4.1.2.25"/>
    </reaction>
</comment>
<evidence type="ECO:0000313" key="10">
    <source>
        <dbReference type="EMBL" id="RJG40083.1"/>
    </source>
</evidence>
<dbReference type="GO" id="GO:0016853">
    <property type="term" value="F:isomerase activity"/>
    <property type="evidence" value="ECO:0007669"/>
    <property type="project" value="UniProtKB-KW"/>
</dbReference>
<dbReference type="EMBL" id="QZCH01000029">
    <property type="protein sequence ID" value="RJG40083.1"/>
    <property type="molecule type" value="Genomic_DNA"/>
</dbReference>
<dbReference type="GO" id="GO:0046656">
    <property type="term" value="P:folic acid biosynthetic process"/>
    <property type="evidence" value="ECO:0007669"/>
    <property type="project" value="UniProtKB-UniRule"/>
</dbReference>
<keyword evidence="6" id="KW-0413">Isomerase</keyword>
<dbReference type="InterPro" id="IPR043133">
    <property type="entry name" value="GTP-CH-I_C/QueF"/>
</dbReference>
<comment type="similarity">
    <text evidence="4 8">Belongs to the DHNA family.</text>
</comment>
<accession>A0A418YAY6</accession>
<keyword evidence="5 8" id="KW-0289">Folate biosynthesis</keyword>
<gene>
    <name evidence="10" type="primary">folB</name>
    <name evidence="10" type="ORF">D1Z90_17170</name>
</gene>
<evidence type="ECO:0000256" key="8">
    <source>
        <dbReference type="RuleBase" id="RU362079"/>
    </source>
</evidence>
<evidence type="ECO:0000256" key="5">
    <source>
        <dbReference type="ARBA" id="ARBA00022909"/>
    </source>
</evidence>